<evidence type="ECO:0000256" key="1">
    <source>
        <dbReference type="SAM" id="MobiDB-lite"/>
    </source>
</evidence>
<name>A0ABS4AHP8_9PROT</name>
<feature type="signal peptide" evidence="2">
    <location>
        <begin position="1"/>
        <end position="18"/>
    </location>
</feature>
<dbReference type="PROSITE" id="PS51257">
    <property type="entry name" value="PROKAR_LIPOPROTEIN"/>
    <property type="match status" value="1"/>
</dbReference>
<accession>A0ABS4AHP8</accession>
<keyword evidence="4" id="KW-1185">Reference proteome</keyword>
<comment type="caution">
    <text evidence="3">The sequence shown here is derived from an EMBL/GenBank/DDBJ whole genome shotgun (WGS) entry which is preliminary data.</text>
</comment>
<dbReference type="EMBL" id="JAGIZB010000013">
    <property type="protein sequence ID" value="MBP0446048.1"/>
    <property type="molecule type" value="Genomic_DNA"/>
</dbReference>
<sequence>MTRAWSLLLLLGVAACQAAPAPVRPVSRAPARPAQAVPSEVEGAWSFGIAGGRCTARVAHRDMTLGITASAGQPANLSVTAPGRSLPAGRPVRLAFRGDGGSWELPGRTNGRRVASASLPPGEAGHGRLRDLLGGGTLRLRGAGVSAPALVLPDSGVSGRDWYACAARPAESAPPPAAREPGDES</sequence>
<proteinExistence type="predicted"/>
<evidence type="ECO:0008006" key="5">
    <source>
        <dbReference type="Google" id="ProtNLM"/>
    </source>
</evidence>
<protein>
    <recommendedName>
        <fullName evidence="5">Lipoprotein</fullName>
    </recommendedName>
</protein>
<dbReference type="Proteomes" id="UP000681594">
    <property type="component" value="Unassembled WGS sequence"/>
</dbReference>
<keyword evidence="2" id="KW-0732">Signal</keyword>
<feature type="region of interest" description="Disordered" evidence="1">
    <location>
        <begin position="99"/>
        <end position="127"/>
    </location>
</feature>
<gene>
    <name evidence="3" type="ORF">J8J14_14820</name>
</gene>
<organism evidence="3 4">
    <name type="scientific">Pararoseomonas baculiformis</name>
    <dbReference type="NCBI Taxonomy" id="2820812"/>
    <lineage>
        <taxon>Bacteria</taxon>
        <taxon>Pseudomonadati</taxon>
        <taxon>Pseudomonadota</taxon>
        <taxon>Alphaproteobacteria</taxon>
        <taxon>Acetobacterales</taxon>
        <taxon>Acetobacteraceae</taxon>
        <taxon>Pararoseomonas</taxon>
    </lineage>
</organism>
<feature type="chain" id="PRO_5045050594" description="Lipoprotein" evidence="2">
    <location>
        <begin position="19"/>
        <end position="185"/>
    </location>
</feature>
<evidence type="ECO:0000313" key="4">
    <source>
        <dbReference type="Proteomes" id="UP000681594"/>
    </source>
</evidence>
<dbReference type="RefSeq" id="WP_209380313.1">
    <property type="nucleotide sequence ID" value="NZ_JAGIZB010000013.1"/>
</dbReference>
<reference evidence="3 4" key="1">
    <citation type="submission" date="2021-03" db="EMBL/GenBank/DDBJ databases">
        <authorList>
            <person name="So Y."/>
        </authorList>
    </citation>
    <scope>NUCLEOTIDE SEQUENCE [LARGE SCALE GENOMIC DNA]</scope>
    <source>
        <strain evidence="3 4">SSH11</strain>
    </source>
</reference>
<evidence type="ECO:0000256" key="2">
    <source>
        <dbReference type="SAM" id="SignalP"/>
    </source>
</evidence>
<evidence type="ECO:0000313" key="3">
    <source>
        <dbReference type="EMBL" id="MBP0446048.1"/>
    </source>
</evidence>